<dbReference type="AlphaFoldDB" id="A0AAV8A863"/>
<dbReference type="EMBL" id="JANTQA010000012">
    <property type="protein sequence ID" value="KAJ3449616.1"/>
    <property type="molecule type" value="Genomic_DNA"/>
</dbReference>
<dbReference type="GO" id="GO:0005634">
    <property type="term" value="C:nucleus"/>
    <property type="evidence" value="ECO:0007669"/>
    <property type="project" value="TreeGrafter"/>
</dbReference>
<dbReference type="FunFam" id="3.40.50.1220:FF:000038">
    <property type="entry name" value="NAD-dependent protein deacetylase sirtuin-6 isoform X2"/>
    <property type="match status" value="1"/>
</dbReference>
<feature type="binding site" evidence="7">
    <location>
        <position position="126"/>
    </location>
    <ligand>
        <name>Zn(2+)</name>
        <dbReference type="ChEBI" id="CHEBI:29105"/>
    </ligand>
</feature>
<sequence>MFNDDLTEYSEKSENLKKKVRKLAKLIQNSKHCVIHTGAGISTSAGIPDFRGPNGVWTCRDQGRKRPRRTCRKSKPTYAHMSISKLIEKGYVKYLVSQNCDGLHVKSGVPLDKISELHGNTNKESCKDCKKDYWRPYRCRNSKKCHDHRTGRLCDECGGELHDTIINYNENLNETQLNRAYQNSEKSDLSIVCGTSLKVTPSSSLPVITVKNETGKLVICNLQKTPKDKYASLRIFSKTDLIFELLMKELDLTPDEYVDPLENENENENENKNKNKKNTKKEKEKEKEKEKSSQTKNKKKTNNKEKTKTKTKKKSKTNTKIKK</sequence>
<keyword evidence="3 7" id="KW-0479">Metal-binding</keyword>
<feature type="domain" description="Deacetylase sirtuin-type" evidence="9">
    <location>
        <begin position="13"/>
        <end position="253"/>
    </location>
</feature>
<evidence type="ECO:0000256" key="7">
    <source>
        <dbReference type="PROSITE-ProRule" id="PRU00236"/>
    </source>
</evidence>
<gene>
    <name evidence="10" type="ORF">M0812_05771</name>
</gene>
<dbReference type="Pfam" id="PF02146">
    <property type="entry name" value="SIR2"/>
    <property type="match status" value="1"/>
</dbReference>
<dbReference type="GO" id="GO:0017136">
    <property type="term" value="F:histone deacetylase activity, NAD-dependent"/>
    <property type="evidence" value="ECO:0007669"/>
    <property type="project" value="TreeGrafter"/>
</dbReference>
<dbReference type="EC" id="2.3.1.286" evidence="1"/>
<dbReference type="GO" id="GO:0046872">
    <property type="term" value="F:metal ion binding"/>
    <property type="evidence" value="ECO:0007669"/>
    <property type="project" value="UniProtKB-KW"/>
</dbReference>
<evidence type="ECO:0000256" key="3">
    <source>
        <dbReference type="ARBA" id="ARBA00022723"/>
    </source>
</evidence>
<evidence type="ECO:0000256" key="4">
    <source>
        <dbReference type="ARBA" id="ARBA00022833"/>
    </source>
</evidence>
<organism evidence="10 11">
    <name type="scientific">Anaeramoeba flamelloides</name>
    <dbReference type="NCBI Taxonomy" id="1746091"/>
    <lineage>
        <taxon>Eukaryota</taxon>
        <taxon>Metamonada</taxon>
        <taxon>Anaeramoebidae</taxon>
        <taxon>Anaeramoeba</taxon>
    </lineage>
</organism>
<feature type="active site" description="Proton acceptor" evidence="7">
    <location>
        <position position="118"/>
    </location>
</feature>
<evidence type="ECO:0000256" key="6">
    <source>
        <dbReference type="ARBA" id="ARBA00038170"/>
    </source>
</evidence>
<name>A0AAV8A863_9EUKA</name>
<feature type="compositionally biased region" description="Basic and acidic residues" evidence="8">
    <location>
        <begin position="281"/>
        <end position="293"/>
    </location>
</feature>
<proteinExistence type="inferred from homology"/>
<feature type="binding site" evidence="7">
    <location>
        <position position="154"/>
    </location>
    <ligand>
        <name>Zn(2+)</name>
        <dbReference type="ChEBI" id="CHEBI:29105"/>
    </ligand>
</feature>
<evidence type="ECO:0000313" key="11">
    <source>
        <dbReference type="Proteomes" id="UP001146793"/>
    </source>
</evidence>
<evidence type="ECO:0000256" key="8">
    <source>
        <dbReference type="SAM" id="MobiDB-lite"/>
    </source>
</evidence>
<evidence type="ECO:0000256" key="5">
    <source>
        <dbReference type="ARBA" id="ARBA00023027"/>
    </source>
</evidence>
<dbReference type="Proteomes" id="UP001146793">
    <property type="component" value="Unassembled WGS sequence"/>
</dbReference>
<feature type="binding site" evidence="7">
    <location>
        <position position="129"/>
    </location>
    <ligand>
        <name>Zn(2+)</name>
        <dbReference type="ChEBI" id="CHEBI:29105"/>
    </ligand>
</feature>
<dbReference type="GO" id="GO:0070403">
    <property type="term" value="F:NAD+ binding"/>
    <property type="evidence" value="ECO:0007669"/>
    <property type="project" value="InterPro"/>
</dbReference>
<dbReference type="InterPro" id="IPR003000">
    <property type="entry name" value="Sirtuin"/>
</dbReference>
<comment type="caution">
    <text evidence="10">The sequence shown here is derived from an EMBL/GenBank/DDBJ whole genome shotgun (WGS) entry which is preliminary data.</text>
</comment>
<dbReference type="InterPro" id="IPR029035">
    <property type="entry name" value="DHS-like_NAD/FAD-binding_dom"/>
</dbReference>
<accession>A0AAV8A863</accession>
<feature type="region of interest" description="Disordered" evidence="8">
    <location>
        <begin position="258"/>
        <end position="323"/>
    </location>
</feature>
<keyword evidence="5" id="KW-0520">NAD</keyword>
<comment type="similarity">
    <text evidence="6">Belongs to the sirtuin family. Class IV subfamily.</text>
</comment>
<reference evidence="10" key="1">
    <citation type="submission" date="2022-08" db="EMBL/GenBank/DDBJ databases">
        <title>Novel sulphate-reducing endosymbionts in the free-living metamonad Anaeramoeba.</title>
        <authorList>
            <person name="Jerlstrom-Hultqvist J."/>
            <person name="Cepicka I."/>
            <person name="Gallot-Lavallee L."/>
            <person name="Salas-Leiva D."/>
            <person name="Curtis B.A."/>
            <person name="Zahonova K."/>
            <person name="Pipaliya S."/>
            <person name="Dacks J."/>
            <person name="Roger A.J."/>
        </authorList>
    </citation>
    <scope>NUCLEOTIDE SEQUENCE</scope>
    <source>
        <strain evidence="10">Busselton2</strain>
    </source>
</reference>
<dbReference type="PROSITE" id="PS50305">
    <property type="entry name" value="SIRTUIN"/>
    <property type="match status" value="1"/>
</dbReference>
<keyword evidence="4 7" id="KW-0862">Zinc</keyword>
<dbReference type="SUPFAM" id="SSF52467">
    <property type="entry name" value="DHS-like NAD/FAD-binding domain"/>
    <property type="match status" value="1"/>
</dbReference>
<evidence type="ECO:0000259" key="9">
    <source>
        <dbReference type="PROSITE" id="PS50305"/>
    </source>
</evidence>
<feature type="compositionally biased region" description="Basic residues" evidence="8">
    <location>
        <begin position="309"/>
        <end position="323"/>
    </location>
</feature>
<dbReference type="Gene3D" id="3.40.50.1220">
    <property type="entry name" value="TPP-binding domain"/>
    <property type="match status" value="1"/>
</dbReference>
<feature type="compositionally biased region" description="Acidic residues" evidence="8">
    <location>
        <begin position="258"/>
        <end position="268"/>
    </location>
</feature>
<dbReference type="PANTHER" id="PTHR11085:SF10">
    <property type="entry name" value="NAD-DEPENDENT PROTEIN DEACYLASE SIRTUIN-5, MITOCHONDRIAL-RELATED"/>
    <property type="match status" value="1"/>
</dbReference>
<evidence type="ECO:0000313" key="10">
    <source>
        <dbReference type="EMBL" id="KAJ3449616.1"/>
    </source>
</evidence>
<dbReference type="InterPro" id="IPR050134">
    <property type="entry name" value="NAD-dep_sirtuin_deacylases"/>
</dbReference>
<feature type="binding site" evidence="7">
    <location>
        <position position="157"/>
    </location>
    <ligand>
        <name>Zn(2+)</name>
        <dbReference type="ChEBI" id="CHEBI:29105"/>
    </ligand>
</feature>
<evidence type="ECO:0000256" key="2">
    <source>
        <dbReference type="ARBA" id="ARBA00022679"/>
    </source>
</evidence>
<dbReference type="Gene3D" id="2.20.28.200">
    <property type="match status" value="1"/>
</dbReference>
<dbReference type="PANTHER" id="PTHR11085">
    <property type="entry name" value="NAD-DEPENDENT PROTEIN DEACYLASE SIRTUIN-5, MITOCHONDRIAL-RELATED"/>
    <property type="match status" value="1"/>
</dbReference>
<dbReference type="InterPro" id="IPR026590">
    <property type="entry name" value="Ssirtuin_cat_dom"/>
</dbReference>
<evidence type="ECO:0000256" key="1">
    <source>
        <dbReference type="ARBA" id="ARBA00012928"/>
    </source>
</evidence>
<protein>
    <recommendedName>
        <fullName evidence="1">protein acetyllysine N-acetyltransferase</fullName>
        <ecNumber evidence="1">2.3.1.286</ecNumber>
    </recommendedName>
</protein>
<keyword evidence="2" id="KW-0808">Transferase</keyword>